<dbReference type="AlphaFoldDB" id="A0A1C3H6Y1"/>
<dbReference type="Proteomes" id="UP000190837">
    <property type="component" value="Unassembled WGS sequence"/>
</dbReference>
<dbReference type="EMBL" id="FKLO01000080">
    <property type="protein sequence ID" value="SAM71556.1"/>
    <property type="molecule type" value="Genomic_DNA"/>
</dbReference>
<reference evidence="2" key="1">
    <citation type="submission" date="2016-04" db="EMBL/GenBank/DDBJ databases">
        <authorList>
            <person name="Tagini F."/>
        </authorList>
    </citation>
    <scope>NUCLEOTIDE SEQUENCE [LARGE SCALE GENOMIC DNA]</scope>
    <source>
        <strain evidence="2">CHUV0807</strain>
    </source>
</reference>
<gene>
    <name evidence="1" type="ORF">CHUV0807_2340</name>
</gene>
<evidence type="ECO:0000313" key="2">
    <source>
        <dbReference type="Proteomes" id="UP000190837"/>
    </source>
</evidence>
<accession>A0A1C3H6Y1</accession>
<protein>
    <recommendedName>
        <fullName evidence="3">Phage protein</fullName>
    </recommendedName>
</protein>
<proteinExistence type="predicted"/>
<organism evidence="1 2">
    <name type="scientific">Cardiobacterium hominis</name>
    <dbReference type="NCBI Taxonomy" id="2718"/>
    <lineage>
        <taxon>Bacteria</taxon>
        <taxon>Pseudomonadati</taxon>
        <taxon>Pseudomonadota</taxon>
        <taxon>Gammaproteobacteria</taxon>
        <taxon>Cardiobacteriales</taxon>
        <taxon>Cardiobacteriaceae</taxon>
        <taxon>Cardiobacterium</taxon>
    </lineage>
</organism>
<sequence>MKPAWHDNILACYPALLARIESVPGVKKVYEAQEMGALGDDRAVMPVDGAVYVILDGFTPTTTASAREQTIEVGFSVILAKRVYNPNRNPYREDGLGETYTAIARALQGFDPQDADGRALTTKPFTQRSALPIAYRDGYALFPLRFSTAVAITADTP</sequence>
<evidence type="ECO:0000313" key="1">
    <source>
        <dbReference type="EMBL" id="SAM71556.1"/>
    </source>
</evidence>
<dbReference type="InterPro" id="IPR056912">
    <property type="entry name" value="Phage_JBD30_tail_term-like"/>
</dbReference>
<dbReference type="RefSeq" id="WP_079542079.1">
    <property type="nucleotide sequence ID" value="NZ_CAUPBE010000013.1"/>
</dbReference>
<name>A0A1C3H6Y1_9GAMM</name>
<dbReference type="Pfam" id="PF23840">
    <property type="entry name" value="Phage_tail_terminator"/>
    <property type="match status" value="1"/>
</dbReference>
<evidence type="ECO:0008006" key="3">
    <source>
        <dbReference type="Google" id="ProtNLM"/>
    </source>
</evidence>